<keyword evidence="3" id="KW-1185">Reference proteome</keyword>
<dbReference type="SUPFAM" id="SSF56925">
    <property type="entry name" value="OMPA-like"/>
    <property type="match status" value="1"/>
</dbReference>
<evidence type="ECO:0000313" key="2">
    <source>
        <dbReference type="EMBL" id="ANF57448.1"/>
    </source>
</evidence>
<dbReference type="PANTHER" id="PTHR36920">
    <property type="match status" value="1"/>
</dbReference>
<proteinExistence type="predicted"/>
<dbReference type="AlphaFoldDB" id="A0A172YDW6"/>
<dbReference type="Gene3D" id="2.40.160.20">
    <property type="match status" value="1"/>
</dbReference>
<dbReference type="GO" id="GO:0019867">
    <property type="term" value="C:outer membrane"/>
    <property type="evidence" value="ECO:0007669"/>
    <property type="project" value="InterPro"/>
</dbReference>
<gene>
    <name evidence="2" type="ORF">A5892_08195</name>
</gene>
<dbReference type="EMBL" id="CP015243">
    <property type="protein sequence ID" value="ANF57448.1"/>
    <property type="molecule type" value="Genomic_DNA"/>
</dbReference>
<accession>A0A172YDW6</accession>
<dbReference type="KEGG" id="haa:A5892_08195"/>
<dbReference type="Pfam" id="PF03922">
    <property type="entry name" value="OmpW"/>
    <property type="match status" value="1"/>
</dbReference>
<keyword evidence="1" id="KW-0732">Signal</keyword>
<reference evidence="2 3" key="1">
    <citation type="submission" date="2016-04" db="EMBL/GenBank/DDBJ databases">
        <title>Complete Genome Sequence of Halotalea alkalilenta IHB B 13600.</title>
        <authorList>
            <person name="Swarnkar M.K."/>
            <person name="Sharma A."/>
            <person name="Kaushal K."/>
            <person name="Soni R."/>
            <person name="Rana S."/>
            <person name="Singh A.K."/>
            <person name="Gulati A."/>
        </authorList>
    </citation>
    <scope>NUCLEOTIDE SEQUENCE [LARGE SCALE GENOMIC DNA]</scope>
    <source>
        <strain evidence="2 3">IHB B 13600</strain>
    </source>
</reference>
<evidence type="ECO:0008006" key="4">
    <source>
        <dbReference type="Google" id="ProtNLM"/>
    </source>
</evidence>
<protein>
    <recommendedName>
        <fullName evidence="4">Outer membrane protein OmpW</fullName>
    </recommendedName>
</protein>
<dbReference type="RefSeq" id="WP_064122396.1">
    <property type="nucleotide sequence ID" value="NZ_CP015243.1"/>
</dbReference>
<name>A0A172YDW6_9GAMM</name>
<dbReference type="PANTHER" id="PTHR36920:SF1">
    <property type="entry name" value="OUTER MEMBRANE PROTEIN W"/>
    <property type="match status" value="1"/>
</dbReference>
<dbReference type="InterPro" id="IPR011250">
    <property type="entry name" value="OMP/PagP_B-barrel"/>
</dbReference>
<dbReference type="InterPro" id="IPR005618">
    <property type="entry name" value="OMPW"/>
</dbReference>
<dbReference type="STRING" id="376489.A5892_08195"/>
<feature type="chain" id="PRO_5008004617" description="Outer membrane protein OmpW" evidence="1">
    <location>
        <begin position="25"/>
        <end position="218"/>
    </location>
</feature>
<evidence type="ECO:0000313" key="3">
    <source>
        <dbReference type="Proteomes" id="UP000077875"/>
    </source>
</evidence>
<feature type="signal peptide" evidence="1">
    <location>
        <begin position="1"/>
        <end position="24"/>
    </location>
</feature>
<dbReference type="GO" id="GO:0055085">
    <property type="term" value="P:transmembrane transport"/>
    <property type="evidence" value="ECO:0007669"/>
    <property type="project" value="TreeGrafter"/>
</dbReference>
<evidence type="ECO:0000256" key="1">
    <source>
        <dbReference type="SAM" id="SignalP"/>
    </source>
</evidence>
<organism evidence="2 3">
    <name type="scientific">Halotalea alkalilenta</name>
    <dbReference type="NCBI Taxonomy" id="376489"/>
    <lineage>
        <taxon>Bacteria</taxon>
        <taxon>Pseudomonadati</taxon>
        <taxon>Pseudomonadota</taxon>
        <taxon>Gammaproteobacteria</taxon>
        <taxon>Oceanospirillales</taxon>
        <taxon>Halomonadaceae</taxon>
        <taxon>Halotalea</taxon>
    </lineage>
</organism>
<sequence>MNAKKLGATFAALACLASSTSAFAYGEGDFFARLGMVRIEPTGGSAHLGGALQGATVDVETERGAAFTLGYRFTDKFGVELLAAPQSFKHDINVRAGGDTITRGSVRHLPPTLTLQYYPLGGTDAQVQPYIGAGVNYTRFSSEHLSLEDTSLKLEDGWNAAAQVGVDYQLTSNLALNLAVWYLDIDSTAIVHQGGQEVSRADIDINPIVVMSGISLRF</sequence>
<dbReference type="Proteomes" id="UP000077875">
    <property type="component" value="Chromosome"/>
</dbReference>